<dbReference type="Proteomes" id="UP000003860">
    <property type="component" value="Unassembled WGS sequence"/>
</dbReference>
<name>F1TCT5_9FIRM</name>
<evidence type="ECO:0000256" key="1">
    <source>
        <dbReference type="ARBA" id="ARBA00004651"/>
    </source>
</evidence>
<feature type="transmembrane region" description="Helical" evidence="7">
    <location>
        <begin position="95"/>
        <end position="117"/>
    </location>
</feature>
<feature type="transmembrane region" description="Helical" evidence="7">
    <location>
        <begin position="12"/>
        <end position="31"/>
    </location>
</feature>
<accession>F1TCT5</accession>
<dbReference type="InterPro" id="IPR000620">
    <property type="entry name" value="EamA_dom"/>
</dbReference>
<keyword evidence="10" id="KW-1185">Reference proteome</keyword>
<dbReference type="RefSeq" id="WP_004619138.1">
    <property type="nucleotide sequence ID" value="NZ_ACXX02000006.1"/>
</dbReference>
<dbReference type="InterPro" id="IPR051258">
    <property type="entry name" value="Diverse_Substrate_Transporter"/>
</dbReference>
<evidence type="ECO:0000256" key="7">
    <source>
        <dbReference type="SAM" id="Phobius"/>
    </source>
</evidence>
<dbReference type="SUPFAM" id="SSF103481">
    <property type="entry name" value="Multidrug resistance efflux transporter EmrE"/>
    <property type="match status" value="1"/>
</dbReference>
<protein>
    <recommendedName>
        <fullName evidence="8">EamA domain-containing protein</fullName>
    </recommendedName>
</protein>
<feature type="transmembrane region" description="Helical" evidence="7">
    <location>
        <begin position="191"/>
        <end position="216"/>
    </location>
</feature>
<feature type="transmembrane region" description="Helical" evidence="7">
    <location>
        <begin position="160"/>
        <end position="179"/>
    </location>
</feature>
<evidence type="ECO:0000256" key="4">
    <source>
        <dbReference type="ARBA" id="ARBA00022692"/>
    </source>
</evidence>
<dbReference type="InterPro" id="IPR037185">
    <property type="entry name" value="EmrE-like"/>
</dbReference>
<organism evidence="9 10">
    <name type="scientific">Ruminiclostridium papyrosolvens DSM 2782</name>
    <dbReference type="NCBI Taxonomy" id="588581"/>
    <lineage>
        <taxon>Bacteria</taxon>
        <taxon>Bacillati</taxon>
        <taxon>Bacillota</taxon>
        <taxon>Clostridia</taxon>
        <taxon>Eubacteriales</taxon>
        <taxon>Oscillospiraceae</taxon>
        <taxon>Ruminiclostridium</taxon>
    </lineage>
</organism>
<evidence type="ECO:0000256" key="2">
    <source>
        <dbReference type="ARBA" id="ARBA00007362"/>
    </source>
</evidence>
<comment type="similarity">
    <text evidence="2">Belongs to the EamA transporter family.</text>
</comment>
<evidence type="ECO:0000256" key="5">
    <source>
        <dbReference type="ARBA" id="ARBA00022989"/>
    </source>
</evidence>
<keyword evidence="5 7" id="KW-1133">Transmembrane helix</keyword>
<comment type="subcellular location">
    <subcellularLocation>
        <location evidence="1">Cell membrane</location>
        <topology evidence="1">Multi-pass membrane protein</topology>
    </subcellularLocation>
</comment>
<evidence type="ECO:0000259" key="8">
    <source>
        <dbReference type="Pfam" id="PF00892"/>
    </source>
</evidence>
<reference evidence="9" key="2">
    <citation type="submission" date="2011-01" db="EMBL/GenBank/DDBJ databases">
        <title>The Non-contiguous Finished genome of Clostridium papyrosolvens.</title>
        <authorList>
            <person name="Lucas S."/>
            <person name="Copeland A."/>
            <person name="Lapidus A."/>
            <person name="Cheng J.-F."/>
            <person name="Goodwin L."/>
            <person name="Pitluck S."/>
            <person name="Misra M."/>
            <person name="Chertkov O."/>
            <person name="Detter J.C."/>
            <person name="Han C."/>
            <person name="Tapia R."/>
            <person name="Land M."/>
            <person name="Hauser L."/>
            <person name="Kyrpides N."/>
            <person name="Ivanova N."/>
            <person name="Pagani I."/>
            <person name="Mouttaki H."/>
            <person name="He Z."/>
            <person name="Zhou J."/>
            <person name="Hemme C.L."/>
            <person name="Woyke T."/>
        </authorList>
    </citation>
    <scope>NUCLEOTIDE SEQUENCE [LARGE SCALE GENOMIC DNA]</scope>
    <source>
        <strain evidence="9">DSM 2782</strain>
    </source>
</reference>
<dbReference type="AlphaFoldDB" id="F1TCT5"/>
<feature type="transmembrane region" description="Helical" evidence="7">
    <location>
        <begin position="37"/>
        <end position="58"/>
    </location>
</feature>
<dbReference type="PANTHER" id="PTHR42920:SF14">
    <property type="entry name" value="TRANSPORTER, DRUG_METABOLITE EXPORTER FAMILY"/>
    <property type="match status" value="1"/>
</dbReference>
<dbReference type="EMBL" id="ACXX02000006">
    <property type="protein sequence ID" value="EGD47802.1"/>
    <property type="molecule type" value="Genomic_DNA"/>
</dbReference>
<keyword evidence="4 7" id="KW-0812">Transmembrane</keyword>
<keyword evidence="6 7" id="KW-0472">Membrane</keyword>
<feature type="domain" description="EamA" evidence="8">
    <location>
        <begin position="8"/>
        <end position="145"/>
    </location>
</feature>
<feature type="domain" description="EamA" evidence="8">
    <location>
        <begin position="161"/>
        <end position="296"/>
    </location>
</feature>
<proteinExistence type="inferred from homology"/>
<gene>
    <name evidence="9" type="ORF">Cpap_2205</name>
</gene>
<dbReference type="Pfam" id="PF00892">
    <property type="entry name" value="EamA"/>
    <property type="match status" value="2"/>
</dbReference>
<feature type="transmembrane region" description="Helical" evidence="7">
    <location>
        <begin position="228"/>
        <end position="246"/>
    </location>
</feature>
<dbReference type="PANTHER" id="PTHR42920">
    <property type="entry name" value="OS03G0707200 PROTEIN-RELATED"/>
    <property type="match status" value="1"/>
</dbReference>
<feature type="transmembrane region" description="Helical" evidence="7">
    <location>
        <begin position="129"/>
        <end position="148"/>
    </location>
</feature>
<keyword evidence="3" id="KW-1003">Cell membrane</keyword>
<dbReference type="OrthoDB" id="9799821at2"/>
<evidence type="ECO:0000256" key="3">
    <source>
        <dbReference type="ARBA" id="ARBA00022475"/>
    </source>
</evidence>
<feature type="transmembrane region" description="Helical" evidence="7">
    <location>
        <begin position="282"/>
        <end position="301"/>
    </location>
</feature>
<dbReference type="GO" id="GO:0005886">
    <property type="term" value="C:plasma membrane"/>
    <property type="evidence" value="ECO:0007669"/>
    <property type="project" value="UniProtKB-SubCell"/>
</dbReference>
<evidence type="ECO:0000313" key="10">
    <source>
        <dbReference type="Proteomes" id="UP000003860"/>
    </source>
</evidence>
<evidence type="ECO:0000313" key="9">
    <source>
        <dbReference type="EMBL" id="EGD47802.1"/>
    </source>
</evidence>
<feature type="transmembrane region" description="Helical" evidence="7">
    <location>
        <begin position="258"/>
        <end position="276"/>
    </location>
</feature>
<dbReference type="STRING" id="588581.Cpap_2205"/>
<feature type="transmembrane region" description="Helical" evidence="7">
    <location>
        <begin position="70"/>
        <end position="89"/>
    </location>
</feature>
<evidence type="ECO:0000256" key="6">
    <source>
        <dbReference type="ARBA" id="ARBA00023136"/>
    </source>
</evidence>
<dbReference type="eggNOG" id="COG0697">
    <property type="taxonomic scope" value="Bacteria"/>
</dbReference>
<comment type="caution">
    <text evidence="9">The sequence shown here is derived from an EMBL/GenBank/DDBJ whole genome shotgun (WGS) entry which is preliminary data.</text>
</comment>
<reference evidence="9" key="1">
    <citation type="submission" date="2009-07" db="EMBL/GenBank/DDBJ databases">
        <authorList>
            <consortium name="US DOE Joint Genome Institute (JGI-PGF)"/>
            <person name="Lucas S."/>
            <person name="Copeland A."/>
            <person name="Lapidus A."/>
            <person name="Glavina del Rio T."/>
            <person name="Tice H."/>
            <person name="Bruce D."/>
            <person name="Goodwin L."/>
            <person name="Pitluck S."/>
            <person name="Larimer F."/>
            <person name="Land M.L."/>
            <person name="Mouttaki H."/>
            <person name="He Z."/>
            <person name="Zhou J."/>
            <person name="Hemme C.L."/>
        </authorList>
    </citation>
    <scope>NUCLEOTIDE SEQUENCE [LARGE SCALE GENOMIC DNA]</scope>
    <source>
        <strain evidence="9">DSM 2782</strain>
    </source>
</reference>
<sequence>MKKDSLIKGMIFCFLAVVAWGGMFPIAGVIMKVINPFHFTAIRYLVAGIIFLILLFILEGKKSFGFDGKFWKLYFFGSMGFAGYSFLTFGGQKLLGTSGAVVASILMALMPINTVIVNTILGKAKPKPFTLATIIFALAGVIMVITKGNINNLLAVKNNLLGDILIFLGTICWVIYTIGGTSFSSWSPIRYTSLSCALGVITVCLLTAAGTAMHLIKTPSLNDVFSNSWQLGYMALIAGVMAVFLWNYGNKIITPINGILFMNLVPVTTFVISIFLGTSFKGIELCGAVLTISSLIANNAYTRFSINSEKKEKALSQKA</sequence>